<gene>
    <name evidence="1" type="ORF">M8C21_016966</name>
</gene>
<organism evidence="1 2">
    <name type="scientific">Ambrosia artemisiifolia</name>
    <name type="common">Common ragweed</name>
    <dbReference type="NCBI Taxonomy" id="4212"/>
    <lineage>
        <taxon>Eukaryota</taxon>
        <taxon>Viridiplantae</taxon>
        <taxon>Streptophyta</taxon>
        <taxon>Embryophyta</taxon>
        <taxon>Tracheophyta</taxon>
        <taxon>Spermatophyta</taxon>
        <taxon>Magnoliopsida</taxon>
        <taxon>eudicotyledons</taxon>
        <taxon>Gunneridae</taxon>
        <taxon>Pentapetalae</taxon>
        <taxon>asterids</taxon>
        <taxon>campanulids</taxon>
        <taxon>Asterales</taxon>
        <taxon>Asteraceae</taxon>
        <taxon>Asteroideae</taxon>
        <taxon>Heliantheae alliance</taxon>
        <taxon>Heliantheae</taxon>
        <taxon>Ambrosia</taxon>
    </lineage>
</organism>
<keyword evidence="2" id="KW-1185">Reference proteome</keyword>
<evidence type="ECO:0000313" key="1">
    <source>
        <dbReference type="EMBL" id="KAI7752554.1"/>
    </source>
</evidence>
<proteinExistence type="predicted"/>
<dbReference type="Proteomes" id="UP001206925">
    <property type="component" value="Unassembled WGS sequence"/>
</dbReference>
<dbReference type="EMBL" id="JAMZMK010005657">
    <property type="protein sequence ID" value="KAI7752554.1"/>
    <property type="molecule type" value="Genomic_DNA"/>
</dbReference>
<accession>A0AAD5D4B5</accession>
<name>A0AAD5D4B5_AMBAR</name>
<reference evidence="1" key="1">
    <citation type="submission" date="2022-06" db="EMBL/GenBank/DDBJ databases">
        <title>Uncovering the hologenomic basis of an extraordinary plant invasion.</title>
        <authorList>
            <person name="Bieker V.C."/>
            <person name="Martin M.D."/>
            <person name="Gilbert T."/>
            <person name="Hodgins K."/>
            <person name="Battlay P."/>
            <person name="Petersen B."/>
            <person name="Wilson J."/>
        </authorList>
    </citation>
    <scope>NUCLEOTIDE SEQUENCE</scope>
    <source>
        <strain evidence="1">AA19_3_7</strain>
        <tissue evidence="1">Leaf</tissue>
    </source>
</reference>
<dbReference type="AlphaFoldDB" id="A0AAD5D4B5"/>
<protein>
    <submittedName>
        <fullName evidence="1">Uncharacterized protein</fullName>
    </submittedName>
</protein>
<sequence>MKAQVWGRGNEMNSHRPLDFRRLVQVRFLVNCLRDDIGHEYLQRKIFQRQGLRGVLIQSQEKKRFPDIITR</sequence>
<evidence type="ECO:0000313" key="2">
    <source>
        <dbReference type="Proteomes" id="UP001206925"/>
    </source>
</evidence>
<comment type="caution">
    <text evidence="1">The sequence shown here is derived from an EMBL/GenBank/DDBJ whole genome shotgun (WGS) entry which is preliminary data.</text>
</comment>